<dbReference type="SUPFAM" id="SSF57850">
    <property type="entry name" value="RING/U-box"/>
    <property type="match status" value="1"/>
</dbReference>
<dbReference type="Gramene" id="A01p34000.2_BraZ1">
    <property type="protein sequence ID" value="A01p34000.2_BraZ1.CDS.1"/>
    <property type="gene ID" value="A01g34000.2_BraZ1"/>
</dbReference>
<accession>A0A3P5ZMQ3</accession>
<organism evidence="7">
    <name type="scientific">Brassica campestris</name>
    <name type="common">Field mustard</name>
    <dbReference type="NCBI Taxonomy" id="3711"/>
    <lineage>
        <taxon>Eukaryota</taxon>
        <taxon>Viridiplantae</taxon>
        <taxon>Streptophyta</taxon>
        <taxon>Embryophyta</taxon>
        <taxon>Tracheophyta</taxon>
        <taxon>Spermatophyta</taxon>
        <taxon>Magnoliopsida</taxon>
        <taxon>eudicotyledons</taxon>
        <taxon>Gunneridae</taxon>
        <taxon>Pentapetalae</taxon>
        <taxon>rosids</taxon>
        <taxon>malvids</taxon>
        <taxon>Brassicales</taxon>
        <taxon>Brassicaceae</taxon>
        <taxon>Brassiceae</taxon>
        <taxon>Brassica</taxon>
    </lineage>
</organism>
<evidence type="ECO:0000313" key="6">
    <source>
        <dbReference type="EMBL" id="CAG7889324.1"/>
    </source>
</evidence>
<keyword evidence="2 4" id="KW-0863">Zinc-finger</keyword>
<dbReference type="Gene3D" id="3.30.40.10">
    <property type="entry name" value="Zinc/RING finger domain, C3HC4 (zinc finger)"/>
    <property type="match status" value="1"/>
</dbReference>
<dbReference type="EMBL" id="LS974617">
    <property type="protein sequence ID" value="CAG7889324.1"/>
    <property type="molecule type" value="Genomic_DNA"/>
</dbReference>
<evidence type="ECO:0000256" key="2">
    <source>
        <dbReference type="ARBA" id="ARBA00022771"/>
    </source>
</evidence>
<keyword evidence="1" id="KW-0479">Metal-binding</keyword>
<dbReference type="CDD" id="cd16649">
    <property type="entry name" value="mRING-HC-C3HC5_CGRF1-like"/>
    <property type="match status" value="1"/>
</dbReference>
<dbReference type="AlphaFoldDB" id="A0A3P5ZMQ3"/>
<keyword evidence="3" id="KW-0862">Zinc</keyword>
<sequence>MNNQIIPDGFPVIFGDRQLQHMQSRAADPVQTAPSFNKYHFNQSPAIFKRQRDYALDSNALMTAQKRRSVAFAPPQSQIEAQLVSQVQQQQTDIDLFVTQQTQTLRLELEARQRTQTLSLASAVQSAFVKKLKQRDDEIVRMGKLNYVLQERVKSLYVENQILRDLAQTNEATANTLRSNLEHVLAQVDEFPATAATGGDVFRPPVEEDTVSSCGSCDGADGGDVTAVTRGCKRCGERTASVLVLPCRHLCLCTVCGSALLQSCPVCNTVMHASVHVNNNMSCDS</sequence>
<dbReference type="Proteomes" id="UP000694005">
    <property type="component" value="Chromosome A01"/>
</dbReference>
<name>A0A3P5ZMQ3_BRACM</name>
<dbReference type="Pfam" id="PF13920">
    <property type="entry name" value="zf-C3HC4_3"/>
    <property type="match status" value="1"/>
</dbReference>
<dbReference type="PANTHER" id="PTHR42647:SF46">
    <property type="entry name" value="RING-TYPE DOMAIN-CONTAINING PROTEIN"/>
    <property type="match status" value="1"/>
</dbReference>
<gene>
    <name evidence="7" type="ORF">BRAA01T03226Z</name>
    <name evidence="6" type="ORF">BRAPAZ1V2_A01P34000.2</name>
</gene>
<dbReference type="InterPro" id="IPR001841">
    <property type="entry name" value="Znf_RING"/>
</dbReference>
<dbReference type="InterPro" id="IPR013083">
    <property type="entry name" value="Znf_RING/FYVE/PHD"/>
</dbReference>
<evidence type="ECO:0000256" key="3">
    <source>
        <dbReference type="ARBA" id="ARBA00022833"/>
    </source>
</evidence>
<dbReference type="PROSITE" id="PS50089">
    <property type="entry name" value="ZF_RING_2"/>
    <property type="match status" value="1"/>
</dbReference>
<dbReference type="PANTHER" id="PTHR42647">
    <property type="entry name" value="SBP (S-RIBONUCLEASE BINDING PROTEIN) FAMILY PROTEIN"/>
    <property type="match status" value="1"/>
</dbReference>
<evidence type="ECO:0000259" key="5">
    <source>
        <dbReference type="PROSITE" id="PS50089"/>
    </source>
</evidence>
<proteinExistence type="predicted"/>
<evidence type="ECO:0000313" key="7">
    <source>
        <dbReference type="EMBL" id="VDC76724.1"/>
    </source>
</evidence>
<evidence type="ECO:0000256" key="4">
    <source>
        <dbReference type="PROSITE-ProRule" id="PRU00175"/>
    </source>
</evidence>
<evidence type="ECO:0000256" key="1">
    <source>
        <dbReference type="ARBA" id="ARBA00022723"/>
    </source>
</evidence>
<protein>
    <recommendedName>
        <fullName evidence="5">RING-type domain-containing protein</fullName>
    </recommendedName>
</protein>
<dbReference type="GO" id="GO:0008270">
    <property type="term" value="F:zinc ion binding"/>
    <property type="evidence" value="ECO:0007669"/>
    <property type="project" value="UniProtKB-KW"/>
</dbReference>
<reference evidence="7" key="1">
    <citation type="submission" date="2018-11" db="EMBL/GenBank/DDBJ databases">
        <authorList>
            <consortium name="Genoscope - CEA"/>
            <person name="William W."/>
        </authorList>
    </citation>
    <scope>NUCLEOTIDE SEQUENCE</scope>
</reference>
<feature type="domain" description="RING-type" evidence="5">
    <location>
        <begin position="232"/>
        <end position="268"/>
    </location>
</feature>
<dbReference type="EMBL" id="LR031571">
    <property type="protein sequence ID" value="VDC76724.1"/>
    <property type="molecule type" value="Genomic_DNA"/>
</dbReference>